<organism evidence="2 3">
    <name type="scientific">Carnegiea gigantea</name>
    <dbReference type="NCBI Taxonomy" id="171969"/>
    <lineage>
        <taxon>Eukaryota</taxon>
        <taxon>Viridiplantae</taxon>
        <taxon>Streptophyta</taxon>
        <taxon>Embryophyta</taxon>
        <taxon>Tracheophyta</taxon>
        <taxon>Spermatophyta</taxon>
        <taxon>Magnoliopsida</taxon>
        <taxon>eudicotyledons</taxon>
        <taxon>Gunneridae</taxon>
        <taxon>Pentapetalae</taxon>
        <taxon>Caryophyllales</taxon>
        <taxon>Cactineae</taxon>
        <taxon>Cactaceae</taxon>
        <taxon>Cactoideae</taxon>
        <taxon>Echinocereeae</taxon>
        <taxon>Carnegiea</taxon>
    </lineage>
</organism>
<reference evidence="2" key="1">
    <citation type="submission" date="2022-04" db="EMBL/GenBank/DDBJ databases">
        <title>Carnegiea gigantea Genome sequencing and assembly v2.</title>
        <authorList>
            <person name="Copetti D."/>
            <person name="Sanderson M.J."/>
            <person name="Burquez A."/>
            <person name="Wojciechowski M.F."/>
        </authorList>
    </citation>
    <scope>NUCLEOTIDE SEQUENCE</scope>
    <source>
        <strain evidence="2">SGP5-SGP5p</strain>
        <tissue evidence="2">Aerial part</tissue>
    </source>
</reference>
<keyword evidence="3" id="KW-1185">Reference proteome</keyword>
<dbReference type="PANTHER" id="PTHR33880">
    <property type="entry name" value="EXPRESSED PROTEIN"/>
    <property type="match status" value="1"/>
</dbReference>
<dbReference type="PANTHER" id="PTHR33880:SF19">
    <property type="entry name" value="EXPRESSED PROTEIN"/>
    <property type="match status" value="1"/>
</dbReference>
<dbReference type="EMBL" id="JAKOGI010001865">
    <property type="protein sequence ID" value="KAJ8423787.1"/>
    <property type="molecule type" value="Genomic_DNA"/>
</dbReference>
<feature type="chain" id="PRO_5040336779" evidence="1">
    <location>
        <begin position="25"/>
        <end position="230"/>
    </location>
</feature>
<dbReference type="OrthoDB" id="406551at2759"/>
<keyword evidence="1" id="KW-0732">Signal</keyword>
<dbReference type="Proteomes" id="UP001153076">
    <property type="component" value="Unassembled WGS sequence"/>
</dbReference>
<name>A0A9Q1GM39_9CARY</name>
<feature type="signal peptide" evidence="1">
    <location>
        <begin position="1"/>
        <end position="24"/>
    </location>
</feature>
<dbReference type="InterPro" id="IPR038941">
    <property type="entry name" value="At4g14100-like"/>
</dbReference>
<evidence type="ECO:0000313" key="3">
    <source>
        <dbReference type="Proteomes" id="UP001153076"/>
    </source>
</evidence>
<comment type="caution">
    <text evidence="2">The sequence shown here is derived from an EMBL/GenBank/DDBJ whole genome shotgun (WGS) entry which is preliminary data.</text>
</comment>
<evidence type="ECO:0000256" key="1">
    <source>
        <dbReference type="SAM" id="SignalP"/>
    </source>
</evidence>
<sequence length="230" mass="26342">MAWLHSHQLLITAVILTLVVVSNSNTLKMETSNIVRGVEGKEMPEPSPTKWPDKFHALLVMNDTTNSNLSVTNLWYDWPNGLNVNLIQYQFAKLAHNVEWNNGTQFYYTLRVGSDGGQGYCITNQYEVGIPRPDWMQGGIYLGQTYVDGFLCNVWNKIDFIWYYEDVLTKRPVQWYFFTGLAVHVVTFEVGVVLERSKWEAPFYCFDKQGKKDGTHSKQAGLLISPVAFV</sequence>
<gene>
    <name evidence="2" type="ORF">Cgig2_023109</name>
</gene>
<accession>A0A9Q1GM39</accession>
<protein>
    <submittedName>
        <fullName evidence="2">Uncharacterized protein</fullName>
    </submittedName>
</protein>
<dbReference type="AlphaFoldDB" id="A0A9Q1GM39"/>
<evidence type="ECO:0000313" key="2">
    <source>
        <dbReference type="EMBL" id="KAJ8423787.1"/>
    </source>
</evidence>
<proteinExistence type="predicted"/>